<dbReference type="OrthoDB" id="9802991at2"/>
<dbReference type="SUPFAM" id="SSF56281">
    <property type="entry name" value="Metallo-hydrolase/oxidoreductase"/>
    <property type="match status" value="1"/>
</dbReference>
<sequence length="213" mass="23823">MKQVQDDVWETETESPFPGLTTHAYLLTRADGNVLFYNTGHRHEIERMAELGGVAYQFLSHRDELGDTINLLHERFGTRLGGHVREQAEFARVRTPEILFDAREMLLGNIEVIPTPGHTPGSTCFLVHAPGGRRYLFTGDTLYLGEDGTWRPGLLPFSDRDTLVESLETLRTLEPDVVFSSAFGGETGFQEIRGRWSDHVAKALGSLPSGPQR</sequence>
<dbReference type="AlphaFoldDB" id="A0A1V3NSI1"/>
<evidence type="ECO:0000313" key="2">
    <source>
        <dbReference type="EMBL" id="OOG28065.1"/>
    </source>
</evidence>
<keyword evidence="3" id="KW-1185">Reference proteome</keyword>
<dbReference type="InterPro" id="IPR001279">
    <property type="entry name" value="Metallo-B-lactamas"/>
</dbReference>
<dbReference type="Pfam" id="PF00753">
    <property type="entry name" value="Lactamase_B"/>
    <property type="match status" value="1"/>
</dbReference>
<dbReference type="PANTHER" id="PTHR42773">
    <property type="entry name" value="METALLO-BETA-LACTAMASE-RELATED"/>
    <property type="match status" value="1"/>
</dbReference>
<proteinExistence type="predicted"/>
<keyword evidence="2" id="KW-0378">Hydrolase</keyword>
<dbReference type="STRING" id="108003.B1C78_02415"/>
<protein>
    <submittedName>
        <fullName evidence="2">MBL fold metallo-hydrolase</fullName>
    </submittedName>
</protein>
<comment type="caution">
    <text evidence="2">The sequence shown here is derived from an EMBL/GenBank/DDBJ whole genome shotgun (WGS) entry which is preliminary data.</text>
</comment>
<dbReference type="GO" id="GO:0016787">
    <property type="term" value="F:hydrolase activity"/>
    <property type="evidence" value="ECO:0007669"/>
    <property type="project" value="UniProtKB-KW"/>
</dbReference>
<dbReference type="SMART" id="SM00849">
    <property type="entry name" value="Lactamase_B"/>
    <property type="match status" value="1"/>
</dbReference>
<evidence type="ECO:0000313" key="3">
    <source>
        <dbReference type="Proteomes" id="UP000189462"/>
    </source>
</evidence>
<dbReference type="InterPro" id="IPR036866">
    <property type="entry name" value="RibonucZ/Hydroxyglut_hydro"/>
</dbReference>
<dbReference type="EMBL" id="MVBK01000012">
    <property type="protein sequence ID" value="OOG28065.1"/>
    <property type="molecule type" value="Genomic_DNA"/>
</dbReference>
<name>A0A1V3NSI1_9GAMM</name>
<gene>
    <name evidence="2" type="ORF">B1C78_02415</name>
</gene>
<accession>A0A1V3NSI1</accession>
<organism evidence="2 3">
    <name type="scientific">Thioalkalivibrio denitrificans</name>
    <dbReference type="NCBI Taxonomy" id="108003"/>
    <lineage>
        <taxon>Bacteria</taxon>
        <taxon>Pseudomonadati</taxon>
        <taxon>Pseudomonadota</taxon>
        <taxon>Gammaproteobacteria</taxon>
        <taxon>Chromatiales</taxon>
        <taxon>Ectothiorhodospiraceae</taxon>
        <taxon>Thioalkalivibrio</taxon>
    </lineage>
</organism>
<dbReference type="Gene3D" id="3.60.15.10">
    <property type="entry name" value="Ribonuclease Z/Hydroxyacylglutathione hydrolase-like"/>
    <property type="match status" value="1"/>
</dbReference>
<dbReference type="Proteomes" id="UP000189462">
    <property type="component" value="Unassembled WGS sequence"/>
</dbReference>
<feature type="domain" description="Metallo-beta-lactamase" evidence="1">
    <location>
        <begin position="21"/>
        <end position="182"/>
    </location>
</feature>
<dbReference type="PANTHER" id="PTHR42773:SF1">
    <property type="entry name" value="METALLO-BETA-LACTAMASE FAMILY PROTEIN"/>
    <property type="match status" value="1"/>
</dbReference>
<dbReference type="RefSeq" id="WP_077277544.1">
    <property type="nucleotide sequence ID" value="NZ_MVBK01000012.1"/>
</dbReference>
<evidence type="ECO:0000259" key="1">
    <source>
        <dbReference type="SMART" id="SM00849"/>
    </source>
</evidence>
<reference evidence="2 3" key="1">
    <citation type="submission" date="2017-02" db="EMBL/GenBank/DDBJ databases">
        <title>Genomic diversity within the haloalkaliphilic genus Thioalkalivibrio.</title>
        <authorList>
            <person name="Ahn A.-C."/>
            <person name="Meier-Kolthoff J."/>
            <person name="Overmars L."/>
            <person name="Richter M."/>
            <person name="Woyke T."/>
            <person name="Sorokin D.Y."/>
            <person name="Muyzer G."/>
        </authorList>
    </citation>
    <scope>NUCLEOTIDE SEQUENCE [LARGE SCALE GENOMIC DNA]</scope>
    <source>
        <strain evidence="2 3">ALJD</strain>
    </source>
</reference>